<dbReference type="GO" id="GO:0003735">
    <property type="term" value="F:structural constituent of ribosome"/>
    <property type="evidence" value="ECO:0007669"/>
    <property type="project" value="TreeGrafter"/>
</dbReference>
<dbReference type="GO" id="GO:0000463">
    <property type="term" value="P:maturation of LSU-rRNA from tricistronic rRNA transcript (SSU-rRNA, 5.8S rRNA, LSU-rRNA)"/>
    <property type="evidence" value="ECO:0007669"/>
    <property type="project" value="TreeGrafter"/>
</dbReference>
<reference evidence="6" key="2">
    <citation type="submission" date="2023-06" db="EMBL/GenBank/DDBJ databases">
        <authorList>
            <person name="Ma L."/>
            <person name="Liu K.-W."/>
            <person name="Li Z."/>
            <person name="Hsiao Y.-Y."/>
            <person name="Qi Y."/>
            <person name="Fu T."/>
            <person name="Tang G."/>
            <person name="Zhang D."/>
            <person name="Sun W.-H."/>
            <person name="Liu D.-K."/>
            <person name="Li Y."/>
            <person name="Chen G.-Z."/>
            <person name="Liu X.-D."/>
            <person name="Liao X.-Y."/>
            <person name="Jiang Y.-T."/>
            <person name="Yu X."/>
            <person name="Hao Y."/>
            <person name="Huang J."/>
            <person name="Zhao X.-W."/>
            <person name="Ke S."/>
            <person name="Chen Y.-Y."/>
            <person name="Wu W.-L."/>
            <person name="Hsu J.-L."/>
            <person name="Lin Y.-F."/>
            <person name="Huang M.-D."/>
            <person name="Li C.-Y."/>
            <person name="Huang L."/>
            <person name="Wang Z.-W."/>
            <person name="Zhao X."/>
            <person name="Zhong W.-Y."/>
            <person name="Peng D.-H."/>
            <person name="Ahmad S."/>
            <person name="Lan S."/>
            <person name="Zhang J.-S."/>
            <person name="Tsai W.-C."/>
            <person name="Van De Peer Y."/>
            <person name="Liu Z.-J."/>
        </authorList>
    </citation>
    <scope>NUCLEOTIDE SEQUENCE</scope>
    <source>
        <strain evidence="6">SCP</strain>
        <tissue evidence="6">Leaves</tissue>
    </source>
</reference>
<keyword evidence="3" id="KW-0687">Ribonucleoprotein</keyword>
<sequence>MTEEEPKPLTYIPETVLKKRKNNEDWAVKRRERLAAQRLRSKEDKKLVFKRAEQFIKDYRDKELDLIQMKHRVRRQKLKKPVQTDRESKLLFVIRIRGKTDMHATTRKFLHKMRLGQIFHGVFLKENEGTLSLLQRVQPYVTYGYPNLKSVRELVFKKGHGKIDKQRVPLTDNNVIEQALGKYNILCLEDIVHEIATAGPYFKEVSSFLWPFKLSRPEGSLTRKKTLYEDGGDTGNRGDHINELINMMN</sequence>
<comment type="caution">
    <text evidence="6">The sequence shown here is derived from an EMBL/GenBank/DDBJ whole genome shotgun (WGS) entry which is preliminary data.</text>
</comment>
<evidence type="ECO:0000256" key="3">
    <source>
        <dbReference type="ARBA" id="ARBA00023274"/>
    </source>
</evidence>
<keyword evidence="2 6" id="KW-0689">Ribosomal protein</keyword>
<gene>
    <name evidence="6" type="ORF">QJS04_geneDACA013713</name>
</gene>
<dbReference type="NCBIfam" id="TIGR01310">
    <property type="entry name" value="uL30_euk"/>
    <property type="match status" value="1"/>
</dbReference>
<evidence type="ECO:0000313" key="6">
    <source>
        <dbReference type="EMBL" id="KAK1268263.1"/>
    </source>
</evidence>
<dbReference type="EMBL" id="JAUJYN010000006">
    <property type="protein sequence ID" value="KAK1268263.1"/>
    <property type="molecule type" value="Genomic_DNA"/>
</dbReference>
<dbReference type="PANTHER" id="PTHR11524:SF36">
    <property type="entry name" value="LARGE RIBOSOMAL SUBUNIT PROTEIN UL30Z"/>
    <property type="match status" value="1"/>
</dbReference>
<keyword evidence="7" id="KW-1185">Reference proteome</keyword>
<dbReference type="Proteomes" id="UP001179952">
    <property type="component" value="Unassembled WGS sequence"/>
</dbReference>
<dbReference type="InterPro" id="IPR039699">
    <property type="entry name" value="Ribosomal_uL30"/>
</dbReference>
<name>A0AAV9AVT6_ACOGR</name>
<evidence type="ECO:0000313" key="7">
    <source>
        <dbReference type="Proteomes" id="UP001179952"/>
    </source>
</evidence>
<dbReference type="GO" id="GO:0022625">
    <property type="term" value="C:cytosolic large ribosomal subunit"/>
    <property type="evidence" value="ECO:0007669"/>
    <property type="project" value="TreeGrafter"/>
</dbReference>
<dbReference type="Pfam" id="PF08079">
    <property type="entry name" value="Ribosomal_L30_N"/>
    <property type="match status" value="1"/>
</dbReference>
<reference evidence="6" key="1">
    <citation type="journal article" date="2023" name="Nat. Commun.">
        <title>Diploid and tetraploid genomes of Acorus and the evolution of monocots.</title>
        <authorList>
            <person name="Ma L."/>
            <person name="Liu K.W."/>
            <person name="Li Z."/>
            <person name="Hsiao Y.Y."/>
            <person name="Qi Y."/>
            <person name="Fu T."/>
            <person name="Tang G.D."/>
            <person name="Zhang D."/>
            <person name="Sun W.H."/>
            <person name="Liu D.K."/>
            <person name="Li Y."/>
            <person name="Chen G.Z."/>
            <person name="Liu X.D."/>
            <person name="Liao X.Y."/>
            <person name="Jiang Y.T."/>
            <person name="Yu X."/>
            <person name="Hao Y."/>
            <person name="Huang J."/>
            <person name="Zhao X.W."/>
            <person name="Ke S."/>
            <person name="Chen Y.Y."/>
            <person name="Wu W.L."/>
            <person name="Hsu J.L."/>
            <person name="Lin Y.F."/>
            <person name="Huang M.D."/>
            <person name="Li C.Y."/>
            <person name="Huang L."/>
            <person name="Wang Z.W."/>
            <person name="Zhao X."/>
            <person name="Zhong W.Y."/>
            <person name="Peng D.H."/>
            <person name="Ahmad S."/>
            <person name="Lan S."/>
            <person name="Zhang J.S."/>
            <person name="Tsai W.C."/>
            <person name="Van de Peer Y."/>
            <person name="Liu Z.J."/>
        </authorList>
    </citation>
    <scope>NUCLEOTIDE SEQUENCE</scope>
    <source>
        <strain evidence="6">SCP</strain>
    </source>
</reference>
<evidence type="ECO:0000256" key="1">
    <source>
        <dbReference type="ARBA" id="ARBA00007594"/>
    </source>
</evidence>
<dbReference type="AlphaFoldDB" id="A0AAV9AVT6"/>
<dbReference type="InterPro" id="IPR016082">
    <property type="entry name" value="Ribosomal_uL30_ferredoxin-like"/>
</dbReference>
<dbReference type="Gene3D" id="3.30.1390.20">
    <property type="entry name" value="Ribosomal protein L30, ferredoxin-like fold domain"/>
    <property type="match status" value="1"/>
</dbReference>
<accession>A0AAV9AVT6</accession>
<dbReference type="SUPFAM" id="SSF55129">
    <property type="entry name" value="Ribosomal protein L30p/L7e"/>
    <property type="match status" value="1"/>
</dbReference>
<feature type="domain" description="Large ribosomal subunit protein uL30-like ferredoxin-like fold" evidence="4">
    <location>
        <begin position="91"/>
        <end position="141"/>
    </location>
</feature>
<dbReference type="InterPro" id="IPR012988">
    <property type="entry name" value="Ribosomal_uL30_N_euk"/>
</dbReference>
<protein>
    <submittedName>
        <fullName evidence="6">60S ribosomal protein L7-2</fullName>
    </submittedName>
</protein>
<proteinExistence type="inferred from homology"/>
<evidence type="ECO:0000259" key="5">
    <source>
        <dbReference type="Pfam" id="PF08079"/>
    </source>
</evidence>
<dbReference type="CDD" id="cd01657">
    <property type="entry name" value="Ribosomal_L7_archeal_euk"/>
    <property type="match status" value="1"/>
</dbReference>
<organism evidence="6 7">
    <name type="scientific">Acorus gramineus</name>
    <name type="common">Dwarf sweet flag</name>
    <dbReference type="NCBI Taxonomy" id="55184"/>
    <lineage>
        <taxon>Eukaryota</taxon>
        <taxon>Viridiplantae</taxon>
        <taxon>Streptophyta</taxon>
        <taxon>Embryophyta</taxon>
        <taxon>Tracheophyta</taxon>
        <taxon>Spermatophyta</taxon>
        <taxon>Magnoliopsida</taxon>
        <taxon>Liliopsida</taxon>
        <taxon>Acoraceae</taxon>
        <taxon>Acorus</taxon>
    </lineage>
</organism>
<dbReference type="FunFam" id="3.30.1390.20:FF:000003">
    <property type="entry name" value="60S ribosomal protein L7"/>
    <property type="match status" value="1"/>
</dbReference>
<comment type="similarity">
    <text evidence="1">Belongs to the universal ribosomal protein uL30 family.</text>
</comment>
<dbReference type="Pfam" id="PF00327">
    <property type="entry name" value="Ribosomal_L30"/>
    <property type="match status" value="1"/>
</dbReference>
<dbReference type="GO" id="GO:0003723">
    <property type="term" value="F:RNA binding"/>
    <property type="evidence" value="ECO:0007669"/>
    <property type="project" value="InterPro"/>
</dbReference>
<feature type="domain" description="Large ribosomal subunit protein uL30 N-terminal eukaryotes" evidence="5">
    <location>
        <begin position="12"/>
        <end position="75"/>
    </location>
</feature>
<evidence type="ECO:0000256" key="2">
    <source>
        <dbReference type="ARBA" id="ARBA00022980"/>
    </source>
</evidence>
<evidence type="ECO:0000259" key="4">
    <source>
        <dbReference type="Pfam" id="PF00327"/>
    </source>
</evidence>
<dbReference type="InterPro" id="IPR035808">
    <property type="entry name" value="Ribosomal_uL30_euk_arc"/>
</dbReference>
<dbReference type="PANTHER" id="PTHR11524">
    <property type="entry name" value="60S RIBOSOMAL PROTEIN L7"/>
    <property type="match status" value="1"/>
</dbReference>
<dbReference type="InterPro" id="IPR005998">
    <property type="entry name" value="Ribosomal_uL30_euk"/>
</dbReference>
<dbReference type="InterPro" id="IPR036919">
    <property type="entry name" value="Ribo_uL30_ferredoxin-like_sf"/>
</dbReference>